<comment type="caution">
    <text evidence="1">The sequence shown here is derived from an EMBL/GenBank/DDBJ whole genome shotgun (WGS) entry which is preliminary data.</text>
</comment>
<evidence type="ECO:0000313" key="2">
    <source>
        <dbReference type="Proteomes" id="UP000579605"/>
    </source>
</evidence>
<dbReference type="Proteomes" id="UP000579605">
    <property type="component" value="Unassembled WGS sequence"/>
</dbReference>
<gene>
    <name evidence="1" type="ORF">F4554_003714</name>
</gene>
<dbReference type="RefSeq" id="WP_202889346.1">
    <property type="nucleotide sequence ID" value="NZ_BAAARR010000020.1"/>
</dbReference>
<keyword evidence="2" id="KW-1185">Reference proteome</keyword>
<accession>A0A852ZR77</accession>
<dbReference type="AlphaFoldDB" id="A0A852ZR77"/>
<proteinExistence type="predicted"/>
<evidence type="ECO:0000313" key="1">
    <source>
        <dbReference type="EMBL" id="NYH91076.1"/>
    </source>
</evidence>
<dbReference type="EMBL" id="JACBZH010000001">
    <property type="protein sequence ID" value="NYH91076.1"/>
    <property type="molecule type" value="Genomic_DNA"/>
</dbReference>
<organism evidence="1 2">
    <name type="scientific">Actinopolymorpha rutila</name>
    <dbReference type="NCBI Taxonomy" id="446787"/>
    <lineage>
        <taxon>Bacteria</taxon>
        <taxon>Bacillati</taxon>
        <taxon>Actinomycetota</taxon>
        <taxon>Actinomycetes</taxon>
        <taxon>Propionibacteriales</taxon>
        <taxon>Actinopolymorphaceae</taxon>
        <taxon>Actinopolymorpha</taxon>
    </lineage>
</organism>
<protein>
    <submittedName>
        <fullName evidence="1">Uncharacterized protein</fullName>
    </submittedName>
</protein>
<name>A0A852ZR77_9ACTN</name>
<reference evidence="1 2" key="1">
    <citation type="submission" date="2020-07" db="EMBL/GenBank/DDBJ databases">
        <title>Sequencing the genomes of 1000 actinobacteria strains.</title>
        <authorList>
            <person name="Klenk H.-P."/>
        </authorList>
    </citation>
    <scope>NUCLEOTIDE SEQUENCE [LARGE SCALE GENOMIC DNA]</scope>
    <source>
        <strain evidence="1 2">DSM 18448</strain>
    </source>
</reference>
<sequence>MSAFLVTSSVVTTLLIPAKDFQPGGPANGRALAYLAHEHHGSAFGSAYDCRRSRSCGSRVRRRWPGC</sequence>